<dbReference type="InterPro" id="IPR000719">
    <property type="entry name" value="Prot_kinase_dom"/>
</dbReference>
<reference evidence="2" key="1">
    <citation type="submission" date="2023-04" db="EMBL/GenBank/DDBJ databases">
        <title>Phytophthora lilii NBRC 32176.</title>
        <authorList>
            <person name="Ichikawa N."/>
            <person name="Sato H."/>
            <person name="Tonouchi N."/>
        </authorList>
    </citation>
    <scope>NUCLEOTIDE SEQUENCE</scope>
    <source>
        <strain evidence="2">NBRC 32176</strain>
    </source>
</reference>
<dbReference type="FunFam" id="1.10.510.10:FF:000753">
    <property type="entry name" value="CAMK/CAMKL protein kinase"/>
    <property type="match status" value="1"/>
</dbReference>
<comment type="caution">
    <text evidence="2">The sequence shown here is derived from an EMBL/GenBank/DDBJ whole genome shotgun (WGS) entry which is preliminary data.</text>
</comment>
<dbReference type="PANTHER" id="PTHR24348">
    <property type="entry name" value="SERINE/THREONINE-PROTEIN KINASE UNC-51-RELATED"/>
    <property type="match status" value="1"/>
</dbReference>
<dbReference type="GO" id="GO:0004674">
    <property type="term" value="F:protein serine/threonine kinase activity"/>
    <property type="evidence" value="ECO:0007669"/>
    <property type="project" value="InterPro"/>
</dbReference>
<dbReference type="GO" id="GO:0005737">
    <property type="term" value="C:cytoplasm"/>
    <property type="evidence" value="ECO:0007669"/>
    <property type="project" value="TreeGrafter"/>
</dbReference>
<dbReference type="OrthoDB" id="193931at2759"/>
<dbReference type="Pfam" id="PF00069">
    <property type="entry name" value="Pkinase"/>
    <property type="match status" value="1"/>
</dbReference>
<dbReference type="PROSITE" id="PS50011">
    <property type="entry name" value="PROTEIN_KINASE_DOM"/>
    <property type="match status" value="1"/>
</dbReference>
<dbReference type="EMBL" id="BSXW01001286">
    <property type="protein sequence ID" value="GMF35493.1"/>
    <property type="molecule type" value="Genomic_DNA"/>
</dbReference>
<evidence type="ECO:0000259" key="1">
    <source>
        <dbReference type="PROSITE" id="PS50011"/>
    </source>
</evidence>
<dbReference type="InterPro" id="IPR045269">
    <property type="entry name" value="Atg1-like"/>
</dbReference>
<dbReference type="SUPFAM" id="SSF56112">
    <property type="entry name" value="Protein kinase-like (PK-like)"/>
    <property type="match status" value="1"/>
</dbReference>
<evidence type="ECO:0000313" key="3">
    <source>
        <dbReference type="Proteomes" id="UP001165083"/>
    </source>
</evidence>
<protein>
    <submittedName>
        <fullName evidence="2">Unnamed protein product</fullName>
    </submittedName>
</protein>
<dbReference type="Proteomes" id="UP001165083">
    <property type="component" value="Unassembled WGS sequence"/>
</dbReference>
<gene>
    <name evidence="2" type="ORF">Plil01_001507600</name>
</gene>
<dbReference type="Gene3D" id="1.10.510.10">
    <property type="entry name" value="Transferase(Phosphotransferase) domain 1"/>
    <property type="match status" value="1"/>
</dbReference>
<proteinExistence type="predicted"/>
<evidence type="ECO:0000313" key="2">
    <source>
        <dbReference type="EMBL" id="GMF35493.1"/>
    </source>
</evidence>
<name>A0A9W7CLR4_9STRA</name>
<feature type="domain" description="Protein kinase" evidence="1">
    <location>
        <begin position="20"/>
        <end position="293"/>
    </location>
</feature>
<organism evidence="2 3">
    <name type="scientific">Phytophthora lilii</name>
    <dbReference type="NCBI Taxonomy" id="2077276"/>
    <lineage>
        <taxon>Eukaryota</taxon>
        <taxon>Sar</taxon>
        <taxon>Stramenopiles</taxon>
        <taxon>Oomycota</taxon>
        <taxon>Peronosporomycetes</taxon>
        <taxon>Peronosporales</taxon>
        <taxon>Peronosporaceae</taxon>
        <taxon>Phytophthora</taxon>
    </lineage>
</organism>
<sequence>MLDYRPPQLQPQRDLLRGRFAVQAKLHEALLGDIWLCQDRQEDNRLVAVKRVHLELSRRALAHGLPIDDPCNEGHAVDTLRMLGPHENVVQVHQHFRENDSWFLVMEHCAGGDLCHTLERLPQNRLPEIQALPLFASIARGVRLVHANGIAHRDLSLENVLLAHTDGSIGIPKICDFGLSTKADQECCGLVGKPYYMAPEIVAGARYDPRAADVWSLGIMLFVMLTGSPLTRIASGNDPALIALKKFGVDAILDAWHLRNRVSIETVQLLVGMLKIDPTARFTVEDVVEHPALQLP</sequence>
<dbReference type="AlphaFoldDB" id="A0A9W7CLR4"/>
<accession>A0A9W7CLR4</accession>
<dbReference type="GO" id="GO:0010506">
    <property type="term" value="P:regulation of autophagy"/>
    <property type="evidence" value="ECO:0007669"/>
    <property type="project" value="InterPro"/>
</dbReference>
<keyword evidence="3" id="KW-1185">Reference proteome</keyword>
<dbReference type="GO" id="GO:0005524">
    <property type="term" value="F:ATP binding"/>
    <property type="evidence" value="ECO:0007669"/>
    <property type="project" value="InterPro"/>
</dbReference>
<dbReference type="InterPro" id="IPR011009">
    <property type="entry name" value="Kinase-like_dom_sf"/>
</dbReference>